<proteinExistence type="predicted"/>
<feature type="compositionally biased region" description="Basic residues" evidence="1">
    <location>
        <begin position="27"/>
        <end position="45"/>
    </location>
</feature>
<feature type="compositionally biased region" description="Basic and acidic residues" evidence="1">
    <location>
        <begin position="219"/>
        <end position="257"/>
    </location>
</feature>
<evidence type="ECO:0000313" key="2">
    <source>
        <dbReference type="Proteomes" id="UP000038045"/>
    </source>
</evidence>
<accession>A0A0N4ZL07</accession>
<name>A0A0N4ZL07_PARTI</name>
<keyword evidence="2" id="KW-1185">Reference proteome</keyword>
<organism evidence="2 3">
    <name type="scientific">Parastrongyloides trichosuri</name>
    <name type="common">Possum-specific nematode worm</name>
    <dbReference type="NCBI Taxonomy" id="131310"/>
    <lineage>
        <taxon>Eukaryota</taxon>
        <taxon>Metazoa</taxon>
        <taxon>Ecdysozoa</taxon>
        <taxon>Nematoda</taxon>
        <taxon>Chromadorea</taxon>
        <taxon>Rhabditida</taxon>
        <taxon>Tylenchina</taxon>
        <taxon>Panagrolaimomorpha</taxon>
        <taxon>Strongyloidoidea</taxon>
        <taxon>Strongyloididae</taxon>
        <taxon>Parastrongyloides</taxon>
    </lineage>
</organism>
<feature type="region of interest" description="Disordered" evidence="1">
    <location>
        <begin position="1"/>
        <end position="113"/>
    </location>
</feature>
<dbReference type="AlphaFoldDB" id="A0A0N4ZL07"/>
<feature type="compositionally biased region" description="Low complexity" evidence="1">
    <location>
        <begin position="47"/>
        <end position="60"/>
    </location>
</feature>
<reference evidence="3" key="1">
    <citation type="submission" date="2017-02" db="UniProtKB">
        <authorList>
            <consortium name="WormBaseParasite"/>
        </authorList>
    </citation>
    <scope>IDENTIFICATION</scope>
</reference>
<feature type="region of interest" description="Disordered" evidence="1">
    <location>
        <begin position="145"/>
        <end position="257"/>
    </location>
</feature>
<evidence type="ECO:0000256" key="1">
    <source>
        <dbReference type="SAM" id="MobiDB-lite"/>
    </source>
</evidence>
<evidence type="ECO:0000313" key="3">
    <source>
        <dbReference type="WBParaSite" id="PTRK_0000881000.1"/>
    </source>
</evidence>
<feature type="compositionally biased region" description="Basic and acidic residues" evidence="1">
    <location>
        <begin position="91"/>
        <end position="113"/>
    </location>
</feature>
<protein>
    <submittedName>
        <fullName evidence="3">Voltage-dependent P/Q-type calcium channel subunit alpha-1A-like</fullName>
    </submittedName>
</protein>
<feature type="compositionally biased region" description="Basic residues" evidence="1">
    <location>
        <begin position="186"/>
        <end position="200"/>
    </location>
</feature>
<sequence>MRISPERSLFSRQGNQRGLGQPQTGRQRGRRLKQQARPRRERWRLKSAQAASRRAASGSALKNSSSEPPCGERQRPKSPPPGPSSPSRRSGSLERSHEPPEDIRPAGRDDSHVYEYRLSDWRLRRHDDRSGCCGRHELLQLLEFRQDGAEDVPRPAGGRDPPQRRGARLCRRCEADGAGRRPAPAQHHHHSERPAQRLRHGTQSSERGGGGDDGPAGHADARGDSRGDGARAGACEEPRHTDHDNHRNPCRCDFHAR</sequence>
<dbReference type="Proteomes" id="UP000038045">
    <property type="component" value="Unplaced"/>
</dbReference>
<feature type="compositionally biased region" description="Low complexity" evidence="1">
    <location>
        <begin position="16"/>
        <end position="26"/>
    </location>
</feature>
<dbReference type="WBParaSite" id="PTRK_0000881000.1">
    <property type="protein sequence ID" value="PTRK_0000881000.1"/>
    <property type="gene ID" value="PTRK_0000881000"/>
</dbReference>